<proteinExistence type="predicted"/>
<keyword evidence="3" id="KW-1185">Reference proteome</keyword>
<dbReference type="EMBL" id="MLGG01000035">
    <property type="protein sequence ID" value="KAK1453665.1"/>
    <property type="molecule type" value="Genomic_DNA"/>
</dbReference>
<feature type="region of interest" description="Disordered" evidence="1">
    <location>
        <begin position="22"/>
        <end position="55"/>
    </location>
</feature>
<sequence>MFHPLFLDGRLSWSWTGVDAGKRRPAASGRLPSCANVSHPAPPEPGPASLARSTGGSFELEARALKPPRPRMELKTGASHPARCNFGAVTLPTSSVGLRISEPVPLTRQPFFFVLDTRRRSTSPWPWSPWMMDMLPRPPSLGHQRGAARCKII</sequence>
<evidence type="ECO:0000256" key="1">
    <source>
        <dbReference type="SAM" id="MobiDB-lite"/>
    </source>
</evidence>
<evidence type="ECO:0000313" key="3">
    <source>
        <dbReference type="Proteomes" id="UP001239795"/>
    </source>
</evidence>
<dbReference type="AlphaFoldDB" id="A0AAI9UCS7"/>
<evidence type="ECO:0000313" key="2">
    <source>
        <dbReference type="EMBL" id="KAK1453665.1"/>
    </source>
</evidence>
<organism evidence="2 3">
    <name type="scientific">Colletotrichum melonis</name>
    <dbReference type="NCBI Taxonomy" id="1209925"/>
    <lineage>
        <taxon>Eukaryota</taxon>
        <taxon>Fungi</taxon>
        <taxon>Dikarya</taxon>
        <taxon>Ascomycota</taxon>
        <taxon>Pezizomycotina</taxon>
        <taxon>Sordariomycetes</taxon>
        <taxon>Hypocreomycetidae</taxon>
        <taxon>Glomerellales</taxon>
        <taxon>Glomerellaceae</taxon>
        <taxon>Colletotrichum</taxon>
        <taxon>Colletotrichum acutatum species complex</taxon>
    </lineage>
</organism>
<dbReference type="Proteomes" id="UP001239795">
    <property type="component" value="Unassembled WGS sequence"/>
</dbReference>
<gene>
    <name evidence="2" type="ORF">CMEL01_05324</name>
</gene>
<reference evidence="2 3" key="1">
    <citation type="submission" date="2016-10" db="EMBL/GenBank/DDBJ databases">
        <title>The genome sequence of Colletotrichum fioriniae PJ7.</title>
        <authorList>
            <person name="Baroncelli R."/>
        </authorList>
    </citation>
    <scope>NUCLEOTIDE SEQUENCE [LARGE SCALE GENOMIC DNA]</scope>
    <source>
        <strain evidence="2">Col 31</strain>
    </source>
</reference>
<protein>
    <submittedName>
        <fullName evidence="2">Uncharacterized protein</fullName>
    </submittedName>
</protein>
<name>A0AAI9UCS7_9PEZI</name>
<accession>A0AAI9UCS7</accession>
<comment type="caution">
    <text evidence="2">The sequence shown here is derived from an EMBL/GenBank/DDBJ whole genome shotgun (WGS) entry which is preliminary data.</text>
</comment>